<proteinExistence type="predicted"/>
<dbReference type="EMBL" id="PECH01000010">
    <property type="protein sequence ID" value="TDZ77364.1"/>
    <property type="molecule type" value="Genomic_DNA"/>
</dbReference>
<feature type="compositionally biased region" description="Low complexity" evidence="1">
    <location>
        <begin position="292"/>
        <end position="317"/>
    </location>
</feature>
<feature type="region of interest" description="Disordered" evidence="1">
    <location>
        <begin position="80"/>
        <end position="101"/>
    </location>
</feature>
<evidence type="ECO:0000313" key="3">
    <source>
        <dbReference type="Proteomes" id="UP000295117"/>
    </source>
</evidence>
<dbReference type="Proteomes" id="UP000295117">
    <property type="component" value="Unassembled WGS sequence"/>
</dbReference>
<feature type="compositionally biased region" description="Basic and acidic residues" evidence="1">
    <location>
        <begin position="86"/>
        <end position="101"/>
    </location>
</feature>
<feature type="region of interest" description="Disordered" evidence="1">
    <location>
        <begin position="352"/>
        <end position="388"/>
    </location>
</feature>
<evidence type="ECO:0000256" key="1">
    <source>
        <dbReference type="SAM" id="MobiDB-lite"/>
    </source>
</evidence>
<evidence type="ECO:0000313" key="2">
    <source>
        <dbReference type="EMBL" id="TDZ77364.1"/>
    </source>
</evidence>
<feature type="compositionally biased region" description="Basic and acidic residues" evidence="1">
    <location>
        <begin position="266"/>
        <end position="276"/>
    </location>
</feature>
<protein>
    <submittedName>
        <fullName evidence="2">Uncharacterized protein</fullName>
    </submittedName>
</protein>
<comment type="caution">
    <text evidence="2">The sequence shown here is derived from an EMBL/GenBank/DDBJ whole genome shotgun (WGS) entry which is preliminary data.</text>
</comment>
<feature type="compositionally biased region" description="Basic and acidic residues" evidence="1">
    <location>
        <begin position="412"/>
        <end position="423"/>
    </location>
</feature>
<dbReference type="RefSeq" id="WP_134073936.1">
    <property type="nucleotide sequence ID" value="NZ_PECH01000010.1"/>
</dbReference>
<gene>
    <name evidence="2" type="ORF">DE4585_04758</name>
</gene>
<accession>A0A4R8RTK6</accession>
<feature type="compositionally biased region" description="Basic and acidic residues" evidence="1">
    <location>
        <begin position="132"/>
        <end position="168"/>
    </location>
</feature>
<feature type="compositionally biased region" description="Low complexity" evidence="1">
    <location>
        <begin position="181"/>
        <end position="198"/>
    </location>
</feature>
<sequence length="423" mass="43963">MSEDKPTDLGSASTHAEALALSHRAIEQRRRCTELSGDNKGKTINKACERLIAQAQANEQKADRLNLVSEALKIREEAAARWNRNAPRDSELADARKAMGEASEELKRAEGLAVIAAGAKMKAAIAHSADLNERRKQADEDYERAEKRARAKLSDVKGKKGKDGENHGKRTPGPSSASQTKPAPGSAAAAKPSAAAPAQSTSNNRAANTDAPVQDKSLSDLLVRTGQLRPQQEMQSPNQTPFQQQPQVAPAAAGAAPVAAATSVRPDGRKAEDALKSSDIPDMPVPVAMPMSQLPSASTSTAAAQSPNSVSVSGSSVKDLRTDTNVTGRPEALRTFASAATSMTNATGFNAAQSPQADTAQTGMAQPGMAPPFAGGGGTGAAKGTPKIHAAHSTMEYEEGVVPGGTIAQNRPDFDNKKKGPTS</sequence>
<feature type="compositionally biased region" description="Polar residues" evidence="1">
    <location>
        <begin position="352"/>
        <end position="362"/>
    </location>
</feature>
<feature type="compositionally biased region" description="Low complexity" evidence="1">
    <location>
        <begin position="363"/>
        <end position="373"/>
    </location>
</feature>
<feature type="compositionally biased region" description="Polar residues" evidence="1">
    <location>
        <begin position="228"/>
        <end position="240"/>
    </location>
</feature>
<feature type="compositionally biased region" description="Low complexity" evidence="1">
    <location>
        <begin position="241"/>
        <end position="261"/>
    </location>
</feature>
<reference evidence="2 3" key="1">
    <citation type="journal article" date="2019" name="Sci. Rep.">
        <title>Extended insight into the Mycobacterium chelonae-abscessus complex through whole genome sequencing of Mycobacterium salmoniphilum outbreak and Mycobacterium salmoniphilum-like strains.</title>
        <authorList>
            <person name="Behra P.R.K."/>
            <person name="Das S."/>
            <person name="Pettersson B.M.F."/>
            <person name="Shirreff L."/>
            <person name="DuCote T."/>
            <person name="Jacobsson K.G."/>
            <person name="Ennis D.G."/>
            <person name="Kirsebom L.A."/>
        </authorList>
    </citation>
    <scope>NUCLEOTIDE SEQUENCE [LARGE SCALE GENOMIC DNA]</scope>
    <source>
        <strain evidence="2 3">DE 4585</strain>
    </source>
</reference>
<organism evidence="2 3">
    <name type="scientific">Mycobacteroides salmoniphilum</name>
    <dbReference type="NCBI Taxonomy" id="404941"/>
    <lineage>
        <taxon>Bacteria</taxon>
        <taxon>Bacillati</taxon>
        <taxon>Actinomycetota</taxon>
        <taxon>Actinomycetes</taxon>
        <taxon>Mycobacteriales</taxon>
        <taxon>Mycobacteriaceae</taxon>
        <taxon>Mycobacteroides</taxon>
    </lineage>
</organism>
<feature type="region of interest" description="Disordered" evidence="1">
    <location>
        <begin position="400"/>
        <end position="423"/>
    </location>
</feature>
<feature type="region of interest" description="Disordered" evidence="1">
    <location>
        <begin position="132"/>
        <end position="330"/>
    </location>
</feature>
<name>A0A4R8RTK6_9MYCO</name>
<dbReference type="AlphaFoldDB" id="A0A4R8RTK6"/>